<dbReference type="Gene3D" id="1.10.246.20">
    <property type="entry name" value="Coactivator CBP, KIX domain"/>
    <property type="match status" value="1"/>
</dbReference>
<evidence type="ECO:0000313" key="11">
    <source>
        <dbReference type="Proteomes" id="UP000887540"/>
    </source>
</evidence>
<dbReference type="GO" id="GO:0045944">
    <property type="term" value="P:positive regulation of transcription by RNA polymerase II"/>
    <property type="evidence" value="ECO:0007669"/>
    <property type="project" value="TreeGrafter"/>
</dbReference>
<dbReference type="GO" id="GO:0031490">
    <property type="term" value="F:chromatin DNA binding"/>
    <property type="evidence" value="ECO:0007669"/>
    <property type="project" value="TreeGrafter"/>
</dbReference>
<evidence type="ECO:0000313" key="12">
    <source>
        <dbReference type="WBParaSite" id="ACRNAN_scaffold10788.g18252.t1"/>
    </source>
</evidence>
<evidence type="ECO:0000256" key="6">
    <source>
        <dbReference type="ARBA" id="ARBA00023163"/>
    </source>
</evidence>
<dbReference type="GO" id="GO:0005667">
    <property type="term" value="C:transcription regulator complex"/>
    <property type="evidence" value="ECO:0007669"/>
    <property type="project" value="TreeGrafter"/>
</dbReference>
<dbReference type="InterPro" id="IPR013178">
    <property type="entry name" value="Histone_AcTrfase_Rtt109/CBP"/>
</dbReference>
<keyword evidence="5" id="KW-0805">Transcription regulation</keyword>
<evidence type="ECO:0000256" key="7">
    <source>
        <dbReference type="ARBA" id="ARBA00023242"/>
    </source>
</evidence>
<proteinExistence type="predicted"/>
<dbReference type="AlphaFoldDB" id="A0A914CHN9"/>
<dbReference type="GO" id="GO:0000123">
    <property type="term" value="C:histone acetyltransferase complex"/>
    <property type="evidence" value="ECO:0007669"/>
    <property type="project" value="TreeGrafter"/>
</dbReference>
<reference evidence="12" key="1">
    <citation type="submission" date="2022-11" db="UniProtKB">
        <authorList>
            <consortium name="WormBaseParasite"/>
        </authorList>
    </citation>
    <scope>IDENTIFICATION</scope>
</reference>
<feature type="domain" description="KIX" evidence="10">
    <location>
        <begin position="34"/>
        <end position="113"/>
    </location>
</feature>
<dbReference type="Pfam" id="PF02172">
    <property type="entry name" value="KIX"/>
    <property type="match status" value="1"/>
</dbReference>
<dbReference type="GO" id="GO:0005634">
    <property type="term" value="C:nucleus"/>
    <property type="evidence" value="ECO:0007669"/>
    <property type="project" value="UniProtKB-SubCell"/>
</dbReference>
<keyword evidence="6" id="KW-0804">Transcription</keyword>
<dbReference type="EC" id="2.3.1.48" evidence="2"/>
<dbReference type="GO" id="GO:0004402">
    <property type="term" value="F:histone acetyltransferase activity"/>
    <property type="evidence" value="ECO:0007669"/>
    <property type="project" value="InterPro"/>
</dbReference>
<dbReference type="SUPFAM" id="SSF47040">
    <property type="entry name" value="Kix domain of CBP (creb binding protein)"/>
    <property type="match status" value="1"/>
</dbReference>
<keyword evidence="3" id="KW-0808">Transferase</keyword>
<dbReference type="WBParaSite" id="ACRNAN_scaffold10788.g18252.t1">
    <property type="protein sequence ID" value="ACRNAN_scaffold10788.g18252.t1"/>
    <property type="gene ID" value="ACRNAN_scaffold10788.g18252"/>
</dbReference>
<dbReference type="PANTHER" id="PTHR13808:SF1">
    <property type="entry name" value="HISTONE ACETYLTRANSFERASE"/>
    <property type="match status" value="1"/>
</dbReference>
<dbReference type="GO" id="GO:0003713">
    <property type="term" value="F:transcription coactivator activity"/>
    <property type="evidence" value="ECO:0007669"/>
    <property type="project" value="TreeGrafter"/>
</dbReference>
<dbReference type="PROSITE" id="PS50952">
    <property type="entry name" value="KIX"/>
    <property type="match status" value="1"/>
</dbReference>
<protein>
    <recommendedName>
        <fullName evidence="2">histone acetyltransferase</fullName>
        <ecNumber evidence="2">2.3.1.48</ecNumber>
    </recommendedName>
</protein>
<name>A0A914CHN9_9BILA</name>
<comment type="catalytic activity">
    <reaction evidence="8">
        <text>L-lysyl-[protein] + acetyl-CoA = N(6)-acetyl-L-lysyl-[protein] + CoA + H(+)</text>
        <dbReference type="Rhea" id="RHEA:45948"/>
        <dbReference type="Rhea" id="RHEA-COMP:9752"/>
        <dbReference type="Rhea" id="RHEA-COMP:10731"/>
        <dbReference type="ChEBI" id="CHEBI:15378"/>
        <dbReference type="ChEBI" id="CHEBI:29969"/>
        <dbReference type="ChEBI" id="CHEBI:57287"/>
        <dbReference type="ChEBI" id="CHEBI:57288"/>
        <dbReference type="ChEBI" id="CHEBI:61930"/>
        <dbReference type="EC" id="2.3.1.48"/>
    </reaction>
</comment>
<accession>A0A914CHN9</accession>
<evidence type="ECO:0000256" key="9">
    <source>
        <dbReference type="SAM" id="MobiDB-lite"/>
    </source>
</evidence>
<keyword evidence="11" id="KW-1185">Reference proteome</keyword>
<evidence type="ECO:0000256" key="3">
    <source>
        <dbReference type="ARBA" id="ARBA00022679"/>
    </source>
</evidence>
<evidence type="ECO:0000256" key="8">
    <source>
        <dbReference type="ARBA" id="ARBA00048017"/>
    </source>
</evidence>
<dbReference type="InterPro" id="IPR036529">
    <property type="entry name" value="KIX_dom_sf"/>
</dbReference>
<evidence type="ECO:0000259" key="10">
    <source>
        <dbReference type="PROSITE" id="PS50952"/>
    </source>
</evidence>
<feature type="compositionally biased region" description="Basic and acidic residues" evidence="9">
    <location>
        <begin position="117"/>
        <end position="132"/>
    </location>
</feature>
<organism evidence="11 12">
    <name type="scientific">Acrobeloides nanus</name>
    <dbReference type="NCBI Taxonomy" id="290746"/>
    <lineage>
        <taxon>Eukaryota</taxon>
        <taxon>Metazoa</taxon>
        <taxon>Ecdysozoa</taxon>
        <taxon>Nematoda</taxon>
        <taxon>Chromadorea</taxon>
        <taxon>Rhabditida</taxon>
        <taxon>Tylenchina</taxon>
        <taxon>Cephalobomorpha</taxon>
        <taxon>Cephaloboidea</taxon>
        <taxon>Cephalobidae</taxon>
        <taxon>Acrobeloides</taxon>
    </lineage>
</organism>
<evidence type="ECO:0000256" key="5">
    <source>
        <dbReference type="ARBA" id="ARBA00023015"/>
    </source>
</evidence>
<evidence type="ECO:0000256" key="2">
    <source>
        <dbReference type="ARBA" id="ARBA00013184"/>
    </source>
</evidence>
<evidence type="ECO:0000256" key="1">
    <source>
        <dbReference type="ARBA" id="ARBA00004123"/>
    </source>
</evidence>
<feature type="region of interest" description="Disordered" evidence="9">
    <location>
        <begin position="117"/>
        <end position="148"/>
    </location>
</feature>
<dbReference type="Proteomes" id="UP000887540">
    <property type="component" value="Unplaced"/>
</dbReference>
<keyword evidence="7" id="KW-0539">Nucleus</keyword>
<comment type="subcellular location">
    <subcellularLocation>
        <location evidence="1">Nucleus</location>
    </subcellularLocation>
</comment>
<dbReference type="InterPro" id="IPR003101">
    <property type="entry name" value="KIX_dom"/>
</dbReference>
<keyword evidence="4" id="KW-0156">Chromatin regulator</keyword>
<dbReference type="PANTHER" id="PTHR13808">
    <property type="entry name" value="CBP/P300-RELATED"/>
    <property type="match status" value="1"/>
</dbReference>
<evidence type="ECO:0000256" key="4">
    <source>
        <dbReference type="ARBA" id="ARBA00022853"/>
    </source>
</evidence>
<sequence length="148" mass="17087">MDTNTLLGASHEMLPGLSNIEWNFGQLPPPDPPSQEKEWHASITKDLRNHLVGKLVKAIFPSPNPAAIHDQRIKDLISYARKVEKEMFEVASDREEYYHLLAEKIYKIQEELREKRNRRLHEQSRRGGDSDRNFGSSGALVNRPTKEE</sequence>